<dbReference type="PANTHER" id="PTHR43384">
    <property type="entry name" value="SEPTUM SITE-DETERMINING PROTEIN MIND HOMOLOG, CHLOROPLASTIC-RELATED"/>
    <property type="match status" value="1"/>
</dbReference>
<dbReference type="Gene3D" id="3.40.50.300">
    <property type="entry name" value="P-loop containing nucleotide triphosphate hydrolases"/>
    <property type="match status" value="1"/>
</dbReference>
<dbReference type="GO" id="GO:0005829">
    <property type="term" value="C:cytosol"/>
    <property type="evidence" value="ECO:0007669"/>
    <property type="project" value="TreeGrafter"/>
</dbReference>
<name>W8RSR9_9RHOB</name>
<accession>W8RSR9</accession>
<keyword evidence="2" id="KW-0067">ATP-binding</keyword>
<dbReference type="InterPro" id="IPR027417">
    <property type="entry name" value="P-loop_NTPase"/>
</dbReference>
<dbReference type="InterPro" id="IPR050625">
    <property type="entry name" value="ParA/MinD_ATPase"/>
</dbReference>
<keyword evidence="1" id="KW-0547">Nucleotide-binding</keyword>
<evidence type="ECO:0000256" key="2">
    <source>
        <dbReference type="ARBA" id="ARBA00022840"/>
    </source>
</evidence>
<dbReference type="HOGENOM" id="CLU_055440_0_0_5"/>
<dbReference type="GO" id="GO:0005524">
    <property type="term" value="F:ATP binding"/>
    <property type="evidence" value="ECO:0007669"/>
    <property type="project" value="UniProtKB-KW"/>
</dbReference>
<organism evidence="5 6">
    <name type="scientific">Roseicyclus elongatus DSM 19469</name>
    <dbReference type="NCBI Taxonomy" id="1294273"/>
    <lineage>
        <taxon>Bacteria</taxon>
        <taxon>Pseudomonadati</taxon>
        <taxon>Pseudomonadota</taxon>
        <taxon>Alphaproteobacteria</taxon>
        <taxon>Rhodobacterales</taxon>
        <taxon>Roseobacteraceae</taxon>
        <taxon>Roseicyclus</taxon>
    </lineage>
</organism>
<dbReference type="InterPro" id="IPR011006">
    <property type="entry name" value="CheY-like_superfamily"/>
</dbReference>
<dbReference type="SUPFAM" id="SSF52172">
    <property type="entry name" value="CheY-like"/>
    <property type="match status" value="1"/>
</dbReference>
<keyword evidence="6" id="KW-1185">Reference proteome</keyword>
<dbReference type="InterPro" id="IPR025669">
    <property type="entry name" value="AAA_dom"/>
</dbReference>
<dbReference type="EMBL" id="CP004372">
    <property type="protein sequence ID" value="AHM04249.1"/>
    <property type="molecule type" value="Genomic_DNA"/>
</dbReference>
<evidence type="ECO:0000256" key="3">
    <source>
        <dbReference type="SAM" id="MobiDB-lite"/>
    </source>
</evidence>
<reference evidence="5 6" key="1">
    <citation type="submission" date="2013-03" db="EMBL/GenBank/DDBJ databases">
        <authorList>
            <person name="Fiebig A."/>
            <person name="Goeker M."/>
            <person name="Klenk H.-P.P."/>
        </authorList>
    </citation>
    <scope>NUCLEOTIDE SEQUENCE [LARGE SCALE GENOMIC DNA]</scope>
    <source>
        <strain evidence="6">DSM 19469</strain>
    </source>
</reference>
<dbReference type="PANTHER" id="PTHR43384:SF6">
    <property type="entry name" value="SEPTUM SITE-DETERMINING PROTEIN MIND HOMOLOG, CHLOROPLASTIC"/>
    <property type="match status" value="1"/>
</dbReference>
<dbReference type="KEGG" id="red:roselon_01890"/>
<evidence type="ECO:0000259" key="4">
    <source>
        <dbReference type="Pfam" id="PF13614"/>
    </source>
</evidence>
<dbReference type="AlphaFoldDB" id="W8RSR9"/>
<dbReference type="eggNOG" id="COG4963">
    <property type="taxonomic scope" value="Bacteria"/>
</dbReference>
<sequence>MEADLGEGWGDLGFGEICTFLAQPEADDLLFIAMAIDAEDEADIGHLGEIIRTARARDVRVILVADGVSPATLHQLLRMGACDFLPYPLAEGALHDAIEKMRTAPETGAAPQPDAIEGPSPARPVEAGPSLDGDGAIFAVQNLAGGTGASTLAVNLAWELAVADKKKPPTVCLLDLDLQYGSAATYLDLPRRDVVVELLQEAQSMDVDAFRQALVSYGDKLSVFTAPPEILPLDIIGPQEVDALLTYAQQCFDIVIVDMPRSIVMWTETILNRSDIFFATLELDLRSAQDAMRFIKALRSEDLPLEKVQYVLNRAPGMTDLAGKSRAKKMSESLGVEIATHLPEGGKPVMAAGDNGQPLAEACRKNPLRKEIAKLAGGLFTAMVSDAVSAKKR</sequence>
<dbReference type="Gene3D" id="3.40.50.2300">
    <property type="match status" value="1"/>
</dbReference>
<dbReference type="PATRIC" id="fig|1294273.3.peg.1862"/>
<dbReference type="GO" id="GO:0009898">
    <property type="term" value="C:cytoplasmic side of plasma membrane"/>
    <property type="evidence" value="ECO:0007669"/>
    <property type="project" value="TreeGrafter"/>
</dbReference>
<dbReference type="STRING" id="1294273.roselon_01890"/>
<dbReference type="Proteomes" id="UP000019593">
    <property type="component" value="Chromosome"/>
</dbReference>
<dbReference type="GO" id="GO:0016887">
    <property type="term" value="F:ATP hydrolysis activity"/>
    <property type="evidence" value="ECO:0007669"/>
    <property type="project" value="TreeGrafter"/>
</dbReference>
<dbReference type="Pfam" id="PF13614">
    <property type="entry name" value="AAA_31"/>
    <property type="match status" value="1"/>
</dbReference>
<evidence type="ECO:0000313" key="6">
    <source>
        <dbReference type="Proteomes" id="UP000019593"/>
    </source>
</evidence>
<proteinExistence type="predicted"/>
<protein>
    <submittedName>
        <fullName evidence="5">Type II/IV secretion system ATPase TadZ/CpaE, associated with Flp pilus assembly</fullName>
    </submittedName>
</protein>
<evidence type="ECO:0000256" key="1">
    <source>
        <dbReference type="ARBA" id="ARBA00022741"/>
    </source>
</evidence>
<feature type="domain" description="AAA" evidence="4">
    <location>
        <begin position="137"/>
        <end position="298"/>
    </location>
</feature>
<dbReference type="SUPFAM" id="SSF52540">
    <property type="entry name" value="P-loop containing nucleoside triphosphate hydrolases"/>
    <property type="match status" value="1"/>
</dbReference>
<gene>
    <name evidence="5" type="ORF">roselon_01890</name>
</gene>
<dbReference type="GO" id="GO:0051782">
    <property type="term" value="P:negative regulation of cell division"/>
    <property type="evidence" value="ECO:0007669"/>
    <property type="project" value="TreeGrafter"/>
</dbReference>
<feature type="region of interest" description="Disordered" evidence="3">
    <location>
        <begin position="105"/>
        <end position="125"/>
    </location>
</feature>
<evidence type="ECO:0000313" key="5">
    <source>
        <dbReference type="EMBL" id="AHM04249.1"/>
    </source>
</evidence>